<organism evidence="2 3">
    <name type="scientific">Pukyongiella litopenaei</name>
    <dbReference type="NCBI Taxonomy" id="2605946"/>
    <lineage>
        <taxon>Bacteria</taxon>
        <taxon>Pseudomonadati</taxon>
        <taxon>Pseudomonadota</taxon>
        <taxon>Alphaproteobacteria</taxon>
        <taxon>Rhodobacterales</taxon>
        <taxon>Paracoccaceae</taxon>
        <taxon>Pukyongiella</taxon>
    </lineage>
</organism>
<feature type="transmembrane region" description="Helical" evidence="1">
    <location>
        <begin position="187"/>
        <end position="213"/>
    </location>
</feature>
<gene>
    <name evidence="2" type="ORF">C6Y53_10135</name>
</gene>
<name>A0A2S0MQ81_9RHOB</name>
<dbReference type="Proteomes" id="UP000237655">
    <property type="component" value="Chromosome"/>
</dbReference>
<feature type="transmembrane region" description="Helical" evidence="1">
    <location>
        <begin position="139"/>
        <end position="167"/>
    </location>
</feature>
<keyword evidence="1" id="KW-1133">Transmembrane helix</keyword>
<dbReference type="AlphaFoldDB" id="A0A2S0MQ81"/>
<feature type="transmembrane region" description="Helical" evidence="1">
    <location>
        <begin position="93"/>
        <end position="113"/>
    </location>
</feature>
<accession>A0A2S0MQ81</accession>
<keyword evidence="1" id="KW-0472">Membrane</keyword>
<reference evidence="3" key="1">
    <citation type="submission" date="2018-03" db="EMBL/GenBank/DDBJ databases">
        <title>Genomic analysis of the strain SH-1 isolated from shrimp intestine.</title>
        <authorList>
            <person name="Kim Y.-S."/>
            <person name="Kim S.-E."/>
            <person name="Kim K.-H."/>
        </authorList>
    </citation>
    <scope>NUCLEOTIDE SEQUENCE [LARGE SCALE GENOMIC DNA]</scope>
    <source>
        <strain evidence="3">SH-1</strain>
    </source>
</reference>
<keyword evidence="1" id="KW-0812">Transmembrane</keyword>
<feature type="transmembrane region" description="Helical" evidence="1">
    <location>
        <begin position="67"/>
        <end position="87"/>
    </location>
</feature>
<dbReference type="InterPro" id="IPR018692">
    <property type="entry name" value="DUF2189"/>
</dbReference>
<dbReference type="KEGG" id="thas:C6Y53_10135"/>
<feature type="transmembrane region" description="Helical" evidence="1">
    <location>
        <begin position="243"/>
        <end position="272"/>
    </location>
</feature>
<evidence type="ECO:0000313" key="3">
    <source>
        <dbReference type="Proteomes" id="UP000237655"/>
    </source>
</evidence>
<sequence length="285" mass="29844">MAKTIGNPLTWTAQQLGATGDHIAATTAEIGGDGTAADPVINDLTMGDIRAALRAGWSDFLACRADAVTAILIYPIAGLVLMGFGLHMNLLPLLFPLMAGFAILGPVAAVGLYEISRRREAGEDVNWLAAFDVIRSPSFGAVVVLGIYLAALFIGWMLCANAVYAVTLGPEPPVSLPAFLSDVLTTGAGWTMIILGVAVGFVFALVALAMSVVSFPLLLDRHVGVPVAVITSIRVTRQNPREVLAWGAIVAAALVIGTLPLLLGLIVALPVLGHASWHFYRRAIS</sequence>
<dbReference type="EMBL" id="CP027665">
    <property type="protein sequence ID" value="AVO38024.1"/>
    <property type="molecule type" value="Genomic_DNA"/>
</dbReference>
<dbReference type="RefSeq" id="WP_106472342.1">
    <property type="nucleotide sequence ID" value="NZ_CP027665.1"/>
</dbReference>
<protein>
    <submittedName>
        <fullName evidence="2">DUF2189 domain-containing protein</fullName>
    </submittedName>
</protein>
<evidence type="ECO:0000256" key="1">
    <source>
        <dbReference type="SAM" id="Phobius"/>
    </source>
</evidence>
<evidence type="ECO:0000313" key="2">
    <source>
        <dbReference type="EMBL" id="AVO38024.1"/>
    </source>
</evidence>
<dbReference type="Pfam" id="PF09955">
    <property type="entry name" value="DUF2189"/>
    <property type="match status" value="1"/>
</dbReference>
<keyword evidence="3" id="KW-1185">Reference proteome</keyword>
<proteinExistence type="predicted"/>